<proteinExistence type="predicted"/>
<feature type="compositionally biased region" description="Low complexity" evidence="1">
    <location>
        <begin position="32"/>
        <end position="46"/>
    </location>
</feature>
<feature type="compositionally biased region" description="Polar residues" evidence="1">
    <location>
        <begin position="47"/>
        <end position="57"/>
    </location>
</feature>
<name>A0A3M7FC54_HORWE</name>
<reference evidence="2 3" key="1">
    <citation type="journal article" date="2018" name="BMC Genomics">
        <title>Genomic evidence for intraspecific hybridization in a clonal and extremely halotolerant yeast.</title>
        <authorList>
            <person name="Gostincar C."/>
            <person name="Stajich J.E."/>
            <person name="Zupancic J."/>
            <person name="Zalar P."/>
            <person name="Gunde-Cimerman N."/>
        </authorList>
    </citation>
    <scope>NUCLEOTIDE SEQUENCE [LARGE SCALE GENOMIC DNA]</scope>
    <source>
        <strain evidence="2 3">EXF-2788</strain>
    </source>
</reference>
<evidence type="ECO:0000313" key="3">
    <source>
        <dbReference type="Proteomes" id="UP000268823"/>
    </source>
</evidence>
<dbReference type="OrthoDB" id="3938544at2759"/>
<dbReference type="AlphaFoldDB" id="A0A3M7FC54"/>
<dbReference type="EMBL" id="QWIR01000121">
    <property type="protein sequence ID" value="RMY85914.1"/>
    <property type="molecule type" value="Genomic_DNA"/>
</dbReference>
<sequence>MSPRNTKEMAEANDDNALFAIEVDVDDYAETAAADNPSSASPSAAPTNHQNDSTTATMNSRTFQSASAFQAQKAAYRAKIDQGGLEAELVKAVPALKPCPSRDPVAVAAGGEKVRLSKKESQLLGYAVGEMYFSRRFGEVVGLCERVLMGCELDVRTRAGVEKWMRRSRERLGDSCEG</sequence>
<comment type="caution">
    <text evidence="2">The sequence shown here is derived from an EMBL/GenBank/DDBJ whole genome shotgun (WGS) entry which is preliminary data.</text>
</comment>
<evidence type="ECO:0000256" key="1">
    <source>
        <dbReference type="SAM" id="MobiDB-lite"/>
    </source>
</evidence>
<organism evidence="2 3">
    <name type="scientific">Hortaea werneckii</name>
    <name type="common">Black yeast</name>
    <name type="synonym">Cladosporium werneckii</name>
    <dbReference type="NCBI Taxonomy" id="91943"/>
    <lineage>
        <taxon>Eukaryota</taxon>
        <taxon>Fungi</taxon>
        <taxon>Dikarya</taxon>
        <taxon>Ascomycota</taxon>
        <taxon>Pezizomycotina</taxon>
        <taxon>Dothideomycetes</taxon>
        <taxon>Dothideomycetidae</taxon>
        <taxon>Mycosphaerellales</taxon>
        <taxon>Teratosphaeriaceae</taxon>
        <taxon>Hortaea</taxon>
    </lineage>
</organism>
<accession>A0A3M7FC54</accession>
<feature type="region of interest" description="Disordered" evidence="1">
    <location>
        <begin position="30"/>
        <end position="57"/>
    </location>
</feature>
<gene>
    <name evidence="2" type="ORF">D0861_06197</name>
</gene>
<dbReference type="Proteomes" id="UP000268823">
    <property type="component" value="Unassembled WGS sequence"/>
</dbReference>
<protein>
    <submittedName>
        <fullName evidence="2">Uncharacterized protein</fullName>
    </submittedName>
</protein>
<evidence type="ECO:0000313" key="2">
    <source>
        <dbReference type="EMBL" id="RMY85914.1"/>
    </source>
</evidence>